<comment type="caution">
    <text evidence="1">The sequence shown here is derived from an EMBL/GenBank/DDBJ whole genome shotgun (WGS) entry which is preliminary data.</text>
</comment>
<organism evidence="1 2">
    <name type="scientific">Nonomuraea spiralis</name>
    <dbReference type="NCBI Taxonomy" id="46182"/>
    <lineage>
        <taxon>Bacteria</taxon>
        <taxon>Bacillati</taxon>
        <taxon>Actinomycetota</taxon>
        <taxon>Actinomycetes</taxon>
        <taxon>Streptosporangiales</taxon>
        <taxon>Streptosporangiaceae</taxon>
        <taxon>Nonomuraea</taxon>
    </lineage>
</organism>
<sequence>MPSVDIARNNPDWESAGKALAAGLLDALTPPALRVEHIGGTSIPGMDAKPIFDLQVSVPDLDAAEAALAAALPPLGFADTTYFHDHVPAGSAGPPEMWRKRLWMRRGHTGPDVNLHIRQAGGPGERFALLFRDWFRAHPAAVPAYAAFKRALAEAVTGNAAYTETKNPVVDLVVATAEDWAARTGWKVT</sequence>
<gene>
    <name evidence="1" type="ORF">ACFFV7_01485</name>
</gene>
<dbReference type="SUPFAM" id="SSF81301">
    <property type="entry name" value="Nucleotidyltransferase"/>
    <property type="match status" value="1"/>
</dbReference>
<keyword evidence="2" id="KW-1185">Reference proteome</keyword>
<dbReference type="RefSeq" id="WP_221762325.1">
    <property type="nucleotide sequence ID" value="NZ_BMRC01000001.1"/>
</dbReference>
<dbReference type="EMBL" id="JBHMEI010000001">
    <property type="protein sequence ID" value="MFB9199849.1"/>
    <property type="molecule type" value="Genomic_DNA"/>
</dbReference>
<dbReference type="Pfam" id="PF04229">
    <property type="entry name" value="GrpB"/>
    <property type="match status" value="1"/>
</dbReference>
<dbReference type="InterPro" id="IPR043519">
    <property type="entry name" value="NT_sf"/>
</dbReference>
<evidence type="ECO:0000313" key="2">
    <source>
        <dbReference type="Proteomes" id="UP001589647"/>
    </source>
</evidence>
<dbReference type="PANTHER" id="PTHR34822">
    <property type="entry name" value="GRPB DOMAIN PROTEIN (AFU_ORTHOLOGUE AFUA_1G01530)"/>
    <property type="match status" value="1"/>
</dbReference>
<dbReference type="InterPro" id="IPR007344">
    <property type="entry name" value="GrpB/CoaE"/>
</dbReference>
<evidence type="ECO:0000313" key="1">
    <source>
        <dbReference type="EMBL" id="MFB9199849.1"/>
    </source>
</evidence>
<name>A0ABV5I5N5_9ACTN</name>
<dbReference type="Proteomes" id="UP001589647">
    <property type="component" value="Unassembled WGS sequence"/>
</dbReference>
<proteinExistence type="predicted"/>
<reference evidence="1 2" key="1">
    <citation type="submission" date="2024-09" db="EMBL/GenBank/DDBJ databases">
        <authorList>
            <person name="Sun Q."/>
            <person name="Mori K."/>
        </authorList>
    </citation>
    <scope>NUCLEOTIDE SEQUENCE [LARGE SCALE GENOMIC DNA]</scope>
    <source>
        <strain evidence="1 2">CCM 3426</strain>
    </source>
</reference>
<protein>
    <submittedName>
        <fullName evidence="1">GrpB family protein</fullName>
    </submittedName>
</protein>
<dbReference type="Gene3D" id="3.30.460.10">
    <property type="entry name" value="Beta Polymerase, domain 2"/>
    <property type="match status" value="1"/>
</dbReference>
<dbReference type="PANTHER" id="PTHR34822:SF1">
    <property type="entry name" value="GRPB FAMILY PROTEIN"/>
    <property type="match status" value="1"/>
</dbReference>
<accession>A0ABV5I5N5</accession>